<dbReference type="EMBL" id="CM010631">
    <property type="protein sequence ID" value="RID65350.1"/>
    <property type="molecule type" value="Genomic_DNA"/>
</dbReference>
<comment type="catalytic activity">
    <reaction evidence="8">
        <text>ADP(in) + ATP(out) = ADP(out) + ATP(in)</text>
        <dbReference type="Rhea" id="RHEA:34999"/>
        <dbReference type="ChEBI" id="CHEBI:30616"/>
        <dbReference type="ChEBI" id="CHEBI:456216"/>
    </reaction>
    <physiologicalReaction direction="left-to-right" evidence="8">
        <dbReference type="Rhea" id="RHEA:35000"/>
    </physiologicalReaction>
</comment>
<name>A0A397ZPP4_BRACM</name>
<comment type="subcellular location">
    <subcellularLocation>
        <location evidence="1 11">Membrane</location>
        <topology evidence="1 11">Multi-pass membrane protein</topology>
    </subcellularLocation>
</comment>
<comment type="similarity">
    <text evidence="2 10">Belongs to the mitochondrial carrier (TC 2.A.29) family.</text>
</comment>
<evidence type="ECO:0000256" key="1">
    <source>
        <dbReference type="ARBA" id="ARBA00004141"/>
    </source>
</evidence>
<dbReference type="GO" id="GO:0005743">
    <property type="term" value="C:mitochondrial inner membrane"/>
    <property type="evidence" value="ECO:0007669"/>
    <property type="project" value="InterPro"/>
</dbReference>
<proteinExistence type="inferred from homology"/>
<evidence type="ECO:0000256" key="6">
    <source>
        <dbReference type="ARBA" id="ARBA00022989"/>
    </source>
</evidence>
<dbReference type="Proteomes" id="UP000264353">
    <property type="component" value="Chromosome A4"/>
</dbReference>
<dbReference type="PANTHER" id="PTHR45635:SF28">
    <property type="entry name" value="ADP_ATP TRANSLOCASE"/>
    <property type="match status" value="1"/>
</dbReference>
<evidence type="ECO:0000256" key="8">
    <source>
        <dbReference type="ARBA" id="ARBA00024143"/>
    </source>
</evidence>
<dbReference type="InterPro" id="IPR002067">
    <property type="entry name" value="MCP"/>
</dbReference>
<evidence type="ECO:0000313" key="12">
    <source>
        <dbReference type="EMBL" id="RID65350.1"/>
    </source>
</evidence>
<keyword evidence="6 11" id="KW-1133">Transmembrane helix</keyword>
<dbReference type="PANTHER" id="PTHR45635">
    <property type="entry name" value="ADP,ATP CARRIER PROTEIN 1-RELATED-RELATED"/>
    <property type="match status" value="1"/>
</dbReference>
<comment type="caution">
    <text evidence="11">Lacks conserved residue(s) required for the propagation of feature annotation.</text>
</comment>
<dbReference type="GO" id="GO:0140021">
    <property type="term" value="P:mitochondrial ADP transmembrane transport"/>
    <property type="evidence" value="ECO:0007669"/>
    <property type="project" value="InterPro"/>
</dbReference>
<evidence type="ECO:0000313" key="13">
    <source>
        <dbReference type="Proteomes" id="UP000264353"/>
    </source>
</evidence>
<keyword evidence="7 9" id="KW-0472">Membrane</keyword>
<feature type="repeat" description="Solcar" evidence="9">
    <location>
        <begin position="1"/>
        <end position="87"/>
    </location>
</feature>
<evidence type="ECO:0000256" key="10">
    <source>
        <dbReference type="RuleBase" id="RU000488"/>
    </source>
</evidence>
<keyword evidence="4 9" id="KW-0812">Transmembrane</keyword>
<comment type="function">
    <text evidence="11">Catalyzes the exchange of ADP and ATP across the membrane.</text>
</comment>
<accession>A0A397ZPP4</accession>
<gene>
    <name evidence="12" type="ORF">BRARA_D00550</name>
</gene>
<organism evidence="12 13">
    <name type="scientific">Brassica campestris</name>
    <name type="common">Field mustard</name>
    <dbReference type="NCBI Taxonomy" id="3711"/>
    <lineage>
        <taxon>Eukaryota</taxon>
        <taxon>Viridiplantae</taxon>
        <taxon>Streptophyta</taxon>
        <taxon>Embryophyta</taxon>
        <taxon>Tracheophyta</taxon>
        <taxon>Spermatophyta</taxon>
        <taxon>Magnoliopsida</taxon>
        <taxon>eudicotyledons</taxon>
        <taxon>Gunneridae</taxon>
        <taxon>Pentapetalae</taxon>
        <taxon>rosids</taxon>
        <taxon>malvids</taxon>
        <taxon>Brassicales</taxon>
        <taxon>Brassicaceae</taxon>
        <taxon>Brassiceae</taxon>
        <taxon>Brassica</taxon>
    </lineage>
</organism>
<evidence type="ECO:0000256" key="9">
    <source>
        <dbReference type="PROSITE-ProRule" id="PRU00282"/>
    </source>
</evidence>
<dbReference type="Gene3D" id="1.50.40.10">
    <property type="entry name" value="Mitochondrial carrier domain"/>
    <property type="match status" value="1"/>
</dbReference>
<dbReference type="SUPFAM" id="SSF103506">
    <property type="entry name" value="Mitochondrial carrier"/>
    <property type="match status" value="1"/>
</dbReference>
<dbReference type="PROSITE" id="PS50920">
    <property type="entry name" value="SOLCAR"/>
    <property type="match status" value="3"/>
</dbReference>
<evidence type="ECO:0000256" key="2">
    <source>
        <dbReference type="ARBA" id="ARBA00006375"/>
    </source>
</evidence>
<dbReference type="InterPro" id="IPR023395">
    <property type="entry name" value="MCP_dom_sf"/>
</dbReference>
<evidence type="ECO:0000256" key="4">
    <source>
        <dbReference type="ARBA" id="ARBA00022692"/>
    </source>
</evidence>
<keyword evidence="5" id="KW-0677">Repeat</keyword>
<dbReference type="Pfam" id="PF00153">
    <property type="entry name" value="Mito_carr"/>
    <property type="match status" value="3"/>
</dbReference>
<comment type="subunit">
    <text evidence="11">Monomer.</text>
</comment>
<dbReference type="InterPro" id="IPR002113">
    <property type="entry name" value="ADT_euk_type"/>
</dbReference>
<dbReference type="PRINTS" id="PR00927">
    <property type="entry name" value="ADPTRNSLCASE"/>
</dbReference>
<evidence type="ECO:0000256" key="3">
    <source>
        <dbReference type="ARBA" id="ARBA00022448"/>
    </source>
</evidence>
<dbReference type="AlphaFoldDB" id="A0A397ZPP4"/>
<dbReference type="GO" id="GO:1990544">
    <property type="term" value="P:mitochondrial ATP transmembrane transport"/>
    <property type="evidence" value="ECO:0007669"/>
    <property type="project" value="InterPro"/>
</dbReference>
<feature type="transmembrane region" description="Helical" evidence="11">
    <location>
        <begin position="147"/>
        <end position="167"/>
    </location>
</feature>
<feature type="transmembrane region" description="Helical" evidence="11">
    <location>
        <begin position="179"/>
        <end position="200"/>
    </location>
</feature>
<feature type="transmembrane region" description="Helical" evidence="11">
    <location>
        <begin position="235"/>
        <end position="257"/>
    </location>
</feature>
<dbReference type="PRINTS" id="PR00926">
    <property type="entry name" value="MITOCARRIER"/>
</dbReference>
<keyword evidence="3 10" id="KW-0813">Transport</keyword>
<evidence type="ECO:0000256" key="11">
    <source>
        <dbReference type="RuleBase" id="RU368008"/>
    </source>
</evidence>
<feature type="repeat" description="Solcar" evidence="9">
    <location>
        <begin position="89"/>
        <end position="176"/>
    </location>
</feature>
<evidence type="ECO:0000256" key="7">
    <source>
        <dbReference type="ARBA" id="ARBA00023136"/>
    </source>
</evidence>
<evidence type="ECO:0000256" key="5">
    <source>
        <dbReference type="ARBA" id="ARBA00022737"/>
    </source>
</evidence>
<protein>
    <recommendedName>
        <fullName evidence="11">ADP/ATP translocase</fullName>
    </recommendedName>
    <alternativeName>
        <fullName evidence="11">ADP,ATP carrier protein</fullName>
    </alternativeName>
</protein>
<dbReference type="GO" id="GO:0005471">
    <property type="term" value="F:ATP:ADP antiporter activity"/>
    <property type="evidence" value="ECO:0007669"/>
    <property type="project" value="UniProtKB-UniRule"/>
</dbReference>
<feature type="repeat" description="Solcar" evidence="9">
    <location>
        <begin position="177"/>
        <end position="263"/>
    </location>
</feature>
<sequence length="270" mass="30450">MGGSAAIVAKSAAAPIKRVKLLLQNQGEMIKTRHLTRSYTGLGSCFVRIFREEGVLSFWRGHLTRPYTGYFKTRIRCFKEKDDYLKWFAGNVASGSADGATTLFFMYHLDYARTRLGNDAKECSVSGRRQFKGMLDVYRKTLSSDGVKGLCFGVSILGITLYRGMYFRMYDTIKPIENFLASFLLGWSITTSAGVIAYPFDTVRRIMMLTSGQPVKYRNAIHALREIVEYEGFFALYRGVIANMLLGVAGAGVLAGYDQLHRIAYKHWLQ</sequence>
<reference evidence="12 13" key="1">
    <citation type="submission" date="2018-06" db="EMBL/GenBank/DDBJ databases">
        <title>WGS assembly of Brassica rapa FPsc.</title>
        <authorList>
            <person name="Bowman J."/>
            <person name="Kohchi T."/>
            <person name="Yamato K."/>
            <person name="Jenkins J."/>
            <person name="Shu S."/>
            <person name="Ishizaki K."/>
            <person name="Yamaoka S."/>
            <person name="Nishihama R."/>
            <person name="Nakamura Y."/>
            <person name="Berger F."/>
            <person name="Adam C."/>
            <person name="Aki S."/>
            <person name="Althoff F."/>
            <person name="Araki T."/>
            <person name="Arteaga-Vazquez M."/>
            <person name="Balasubrmanian S."/>
            <person name="Bauer D."/>
            <person name="Boehm C."/>
            <person name="Briginshaw L."/>
            <person name="Caballero-Perez J."/>
            <person name="Catarino B."/>
            <person name="Chen F."/>
            <person name="Chiyoda S."/>
            <person name="Chovatia M."/>
            <person name="Davies K."/>
            <person name="Delmans M."/>
            <person name="Demura T."/>
            <person name="Dierschke T."/>
            <person name="Dolan L."/>
            <person name="Dorantes-Acosta A."/>
            <person name="Eklund D."/>
            <person name="Florent S."/>
            <person name="Flores-Sandoval E."/>
            <person name="Fujiyama A."/>
            <person name="Fukuzawa H."/>
            <person name="Galik B."/>
            <person name="Grimanelli D."/>
            <person name="Grimwood J."/>
            <person name="Grossniklaus U."/>
            <person name="Hamada T."/>
            <person name="Haseloff J."/>
            <person name="Hetherington A."/>
            <person name="Higo A."/>
            <person name="Hirakawa Y."/>
            <person name="Hundley H."/>
            <person name="Ikeda Y."/>
            <person name="Inoue K."/>
            <person name="Inoue S."/>
            <person name="Ishida S."/>
            <person name="Jia Q."/>
            <person name="Kakita M."/>
            <person name="Kanazawa T."/>
            <person name="Kawai Y."/>
            <person name="Kawashima T."/>
            <person name="Kennedy M."/>
            <person name="Kinose K."/>
            <person name="Kinoshita T."/>
            <person name="Kohara Y."/>
            <person name="Koide E."/>
            <person name="Komatsu K."/>
            <person name="Kopischke S."/>
            <person name="Kubo M."/>
            <person name="Kyozuka J."/>
            <person name="Lagercrantz U."/>
            <person name="Lin S."/>
            <person name="Lindquist E."/>
            <person name="Lipzen A."/>
            <person name="Lu C."/>
            <person name="Luna E."/>
            <person name="Martienssen R."/>
            <person name="Minamino N."/>
            <person name="Mizutani M."/>
            <person name="Mizutani M."/>
            <person name="Mochizuki N."/>
            <person name="Monte I."/>
            <person name="Mosher R."/>
            <person name="Nagasaki H."/>
            <person name="Nakagami H."/>
            <person name="Naramoto S."/>
            <person name="Nishitani K."/>
            <person name="Ohtani M."/>
            <person name="Okamoto T."/>
            <person name="Okumura M."/>
            <person name="Phillips J."/>
            <person name="Pollak B."/>
            <person name="Reinders A."/>
            <person name="Roevekamp M."/>
            <person name="Sano R."/>
            <person name="Sawa S."/>
            <person name="Schmid M."/>
            <person name="Shirakawa M."/>
            <person name="Solano R."/>
            <person name="Spunde A."/>
            <person name="Suetsugu N."/>
            <person name="Sugano S."/>
            <person name="Sugiyama A."/>
            <person name="Sun R."/>
            <person name="Suzuki Y."/>
            <person name="Takenaka M."/>
            <person name="Takezawa D."/>
            <person name="Tomogane H."/>
            <person name="Tsuzuki M."/>
            <person name="Ueda T."/>
            <person name="Umeda M."/>
            <person name="Ward J."/>
            <person name="Watanabe Y."/>
            <person name="Yazaki K."/>
            <person name="Yokoyama R."/>
            <person name="Yoshitake Y."/>
            <person name="Yotsui I."/>
            <person name="Zachgo S."/>
            <person name="Schmutz J."/>
        </authorList>
    </citation>
    <scope>NUCLEOTIDE SEQUENCE [LARGE SCALE GENOMIC DNA]</scope>
    <source>
        <strain evidence="13">cv. B-3</strain>
    </source>
</reference>
<dbReference type="InterPro" id="IPR018108">
    <property type="entry name" value="MCP_transmembrane"/>
</dbReference>